<dbReference type="InterPro" id="IPR003838">
    <property type="entry name" value="ABC3_permease_C"/>
</dbReference>
<evidence type="ECO:0000259" key="8">
    <source>
        <dbReference type="Pfam" id="PF12704"/>
    </source>
</evidence>
<keyword evidence="2" id="KW-1003">Cell membrane</keyword>
<dbReference type="InterPro" id="IPR025857">
    <property type="entry name" value="MacB_PCD"/>
</dbReference>
<keyword evidence="5 6" id="KW-0472">Membrane</keyword>
<dbReference type="Pfam" id="PF02687">
    <property type="entry name" value="FtsX"/>
    <property type="match status" value="2"/>
</dbReference>
<comment type="caution">
    <text evidence="9">The sequence shown here is derived from an EMBL/GenBank/DDBJ whole genome shotgun (WGS) entry which is preliminary data.</text>
</comment>
<feature type="transmembrane region" description="Helical" evidence="6">
    <location>
        <begin position="703"/>
        <end position="731"/>
    </location>
</feature>
<evidence type="ECO:0000256" key="6">
    <source>
        <dbReference type="SAM" id="Phobius"/>
    </source>
</evidence>
<feature type="domain" description="ABC3 transporter permease C-terminal" evidence="7">
    <location>
        <begin position="670"/>
        <end position="776"/>
    </location>
</feature>
<feature type="transmembrane region" description="Helical" evidence="6">
    <location>
        <begin position="667"/>
        <end position="691"/>
    </location>
</feature>
<feature type="transmembrane region" description="Helical" evidence="6">
    <location>
        <begin position="336"/>
        <end position="355"/>
    </location>
</feature>
<feature type="transmembrane region" description="Helical" evidence="6">
    <location>
        <begin position="21"/>
        <end position="47"/>
    </location>
</feature>
<evidence type="ECO:0000256" key="5">
    <source>
        <dbReference type="ARBA" id="ARBA00023136"/>
    </source>
</evidence>
<reference evidence="9 10" key="1">
    <citation type="submission" date="2019-03" db="EMBL/GenBank/DDBJ databases">
        <title>Genomic Encyclopedia of Archaeal and Bacterial Type Strains, Phase II (KMG-II): from individual species to whole genera.</title>
        <authorList>
            <person name="Goeker M."/>
        </authorList>
    </citation>
    <scope>NUCLEOTIDE SEQUENCE [LARGE SCALE GENOMIC DNA]</scope>
    <source>
        <strain evidence="9 10">DSM 28353</strain>
    </source>
</reference>
<dbReference type="InterPro" id="IPR050250">
    <property type="entry name" value="Macrolide_Exporter_MacB"/>
</dbReference>
<dbReference type="EMBL" id="SNYV01000011">
    <property type="protein sequence ID" value="TDQ79200.1"/>
    <property type="molecule type" value="Genomic_DNA"/>
</dbReference>
<feature type="transmembrane region" description="Helical" evidence="6">
    <location>
        <begin position="281"/>
        <end position="303"/>
    </location>
</feature>
<keyword evidence="4 6" id="KW-1133">Transmembrane helix</keyword>
<name>A0A4R6WGB8_9SPHI</name>
<accession>A0A4R6WGB8</accession>
<feature type="transmembrane region" description="Helical" evidence="6">
    <location>
        <begin position="751"/>
        <end position="773"/>
    </location>
</feature>
<protein>
    <submittedName>
        <fullName evidence="9">FtsX-like permease family protein</fullName>
    </submittedName>
</protein>
<keyword evidence="3 6" id="KW-0812">Transmembrane</keyword>
<dbReference type="Pfam" id="PF12704">
    <property type="entry name" value="MacB_PCD"/>
    <property type="match status" value="2"/>
</dbReference>
<evidence type="ECO:0000313" key="10">
    <source>
        <dbReference type="Proteomes" id="UP000295292"/>
    </source>
</evidence>
<evidence type="ECO:0000256" key="1">
    <source>
        <dbReference type="ARBA" id="ARBA00004651"/>
    </source>
</evidence>
<feature type="domain" description="MacB-like periplasmic core" evidence="8">
    <location>
        <begin position="430"/>
        <end position="602"/>
    </location>
</feature>
<keyword evidence="10" id="KW-1185">Reference proteome</keyword>
<feature type="domain" description="MacB-like periplasmic core" evidence="8">
    <location>
        <begin position="24"/>
        <end position="242"/>
    </location>
</feature>
<organism evidence="9 10">
    <name type="scientific">Sphingobacterium yanglingense</name>
    <dbReference type="NCBI Taxonomy" id="1437280"/>
    <lineage>
        <taxon>Bacteria</taxon>
        <taxon>Pseudomonadati</taxon>
        <taxon>Bacteroidota</taxon>
        <taxon>Sphingobacteriia</taxon>
        <taxon>Sphingobacteriales</taxon>
        <taxon>Sphingobacteriaceae</taxon>
        <taxon>Sphingobacterium</taxon>
    </lineage>
</organism>
<feature type="transmembrane region" description="Helical" evidence="6">
    <location>
        <begin position="375"/>
        <end position="401"/>
    </location>
</feature>
<dbReference type="PANTHER" id="PTHR30572:SF18">
    <property type="entry name" value="ABC-TYPE MACROLIDE FAMILY EXPORT SYSTEM PERMEASE COMPONENT 2"/>
    <property type="match status" value="1"/>
</dbReference>
<gene>
    <name evidence="9" type="ORF">CLV99_0632</name>
</gene>
<comment type="subcellular location">
    <subcellularLocation>
        <location evidence="1">Cell membrane</location>
        <topology evidence="1">Multi-pass membrane protein</topology>
    </subcellularLocation>
</comment>
<dbReference type="PANTHER" id="PTHR30572">
    <property type="entry name" value="MEMBRANE COMPONENT OF TRANSPORTER-RELATED"/>
    <property type="match status" value="1"/>
</dbReference>
<feature type="domain" description="ABC3 transporter permease C-terminal" evidence="7">
    <location>
        <begin position="286"/>
        <end position="399"/>
    </location>
</feature>
<sequence length="790" mass="88005">MRVMVLNGFIKIAFRNLKRTKGFTAINIIGLAVGMASAMLIILWVSFQWSFDKIYPKAALLYTVGSIEPSNEGFAVWFSTPKPLAAAVKNEIPQVRDVSRFSGVDRFLLTVGNKKIISGRGAFVDSTFLGMFDLPVLAGDPETALVNPSNIVLSKGMAISLFGSTDIIGKTIKVDSAEVVHVTAVLDDIPSNSRFSKSEYFLPWTFMEKIGFADQSWHNSSVDLFVLLHPNVNLGEVQQKLKGITKKNADLKTENFLKPIGESYLYDQYKNGIALGGRIEMVRAFIIIAIFILLIACINFMNLSTAQSERRAKEVGIRKVVGAGRKSLIGQFLSESILLSFVSGILALLIAYFVLPSFGQLVGSALILPLSNVYFWFSFVGFILLTGILAGSYPAFFMSSFQPVNVLKGKFIHIPQKLNPRKILVVIQFSIAVVLIIATLVIRQQLLHAQNREVGFDKKNLIYVSEIGDIPKNMELIKRTLLEQNIAISTSRTMSPITQRWSGWNGFIWEGKDPNSIIQFNRQATDEKIVATVGLQLIAGRDFDLVKFPTDSMSAIINETAAKVMNLENPIGNYIVDGTDKFTIIGVVKDFIQESPFRPVLPTVIEGAHMWLRTLHIKFNPQLSTQEALTKTEKIFKTYNPNYPFDYRFLDTEYAEKFNETQKTARLATLFAVLTIFISCLGLFGLAAYMAESRIKEIGIRKVLGASVFSVMAMLSKEFVILVIISCIIAFPIAYWAMDHYISSFGYRKEIGWDIFVITGVLTLMVAVLTVSFQSIKASLANPVNSLRNE</sequence>
<proteinExistence type="predicted"/>
<evidence type="ECO:0000256" key="4">
    <source>
        <dbReference type="ARBA" id="ARBA00022989"/>
    </source>
</evidence>
<evidence type="ECO:0000259" key="7">
    <source>
        <dbReference type="Pfam" id="PF02687"/>
    </source>
</evidence>
<dbReference type="AlphaFoldDB" id="A0A4R6WGB8"/>
<evidence type="ECO:0000256" key="2">
    <source>
        <dbReference type="ARBA" id="ARBA00022475"/>
    </source>
</evidence>
<dbReference type="GO" id="GO:0022857">
    <property type="term" value="F:transmembrane transporter activity"/>
    <property type="evidence" value="ECO:0007669"/>
    <property type="project" value="TreeGrafter"/>
</dbReference>
<dbReference type="GO" id="GO:0005886">
    <property type="term" value="C:plasma membrane"/>
    <property type="evidence" value="ECO:0007669"/>
    <property type="project" value="UniProtKB-SubCell"/>
</dbReference>
<dbReference type="Proteomes" id="UP000295292">
    <property type="component" value="Unassembled WGS sequence"/>
</dbReference>
<feature type="transmembrane region" description="Helical" evidence="6">
    <location>
        <begin position="422"/>
        <end position="442"/>
    </location>
</feature>
<evidence type="ECO:0000313" key="9">
    <source>
        <dbReference type="EMBL" id="TDQ79200.1"/>
    </source>
</evidence>
<evidence type="ECO:0000256" key="3">
    <source>
        <dbReference type="ARBA" id="ARBA00022692"/>
    </source>
</evidence>